<dbReference type="PANTHER" id="PTHR33446:SF8">
    <property type="entry name" value="PROTEIN TONB"/>
    <property type="match status" value="1"/>
</dbReference>
<evidence type="ECO:0000256" key="1">
    <source>
        <dbReference type="ARBA" id="ARBA00004383"/>
    </source>
</evidence>
<dbReference type="PANTHER" id="PTHR33446">
    <property type="entry name" value="PROTEIN TONB-RELATED"/>
    <property type="match status" value="1"/>
</dbReference>
<sequence length="226" mass="25123">MLLIKNSLMRWIHWPILLSVCLHVSVAATLFCSVIPEKQPDAALMSVAMIQLAAEETPVSQPAAPEPESEPEEPEPVPEPVIPKPEVKKLKPKPEVKKKVVKKQSEPVEKTTEPREKPLANRTDNNQNNPVTHAVTKSQNGPKALSKALPIYPSRAAALGIEGNVRVKYDIDEDGRVKNIEVISADPPNVFDREVKKAMRKWRYEKIPAVGYITTVKFKMTGVSQS</sequence>
<evidence type="ECO:0000259" key="15">
    <source>
        <dbReference type="PROSITE" id="PS52015"/>
    </source>
</evidence>
<feature type="region of interest" description="Disordered" evidence="14">
    <location>
        <begin position="56"/>
        <end position="143"/>
    </location>
</feature>
<dbReference type="SUPFAM" id="SSF74653">
    <property type="entry name" value="TolA/TonB C-terminal domain"/>
    <property type="match status" value="1"/>
</dbReference>
<keyword evidence="17" id="KW-1185">Reference proteome</keyword>
<evidence type="ECO:0000256" key="14">
    <source>
        <dbReference type="SAM" id="MobiDB-lite"/>
    </source>
</evidence>
<evidence type="ECO:0000256" key="9">
    <source>
        <dbReference type="ARBA" id="ARBA00022927"/>
    </source>
</evidence>
<dbReference type="InterPro" id="IPR003538">
    <property type="entry name" value="TonB"/>
</dbReference>
<evidence type="ECO:0000256" key="3">
    <source>
        <dbReference type="ARBA" id="ARBA00022362"/>
    </source>
</evidence>
<evidence type="ECO:0000313" key="16">
    <source>
        <dbReference type="EMBL" id="NHB88469.1"/>
    </source>
</evidence>
<keyword evidence="13" id="KW-0735">Signal-anchor</keyword>
<comment type="similarity">
    <text evidence="2 13">Belongs to the TonB family.</text>
</comment>
<dbReference type="Gene3D" id="3.30.2420.10">
    <property type="entry name" value="TonB"/>
    <property type="match status" value="1"/>
</dbReference>
<accession>A0ABX0GI50</accession>
<evidence type="ECO:0000256" key="12">
    <source>
        <dbReference type="ARBA" id="ARBA00025849"/>
    </source>
</evidence>
<feature type="compositionally biased region" description="Basic and acidic residues" evidence="14">
    <location>
        <begin position="85"/>
        <end position="119"/>
    </location>
</feature>
<keyword evidence="9 13" id="KW-0653">Protein transport</keyword>
<evidence type="ECO:0000256" key="5">
    <source>
        <dbReference type="ARBA" id="ARBA00022475"/>
    </source>
</evidence>
<evidence type="ECO:0000313" key="17">
    <source>
        <dbReference type="Proteomes" id="UP000697802"/>
    </source>
</evidence>
<protein>
    <recommendedName>
        <fullName evidence="3 13">Protein TonB</fullName>
    </recommendedName>
</protein>
<keyword evidence="10" id="KW-1133">Transmembrane helix</keyword>
<feature type="compositionally biased region" description="Acidic residues" evidence="14">
    <location>
        <begin position="67"/>
        <end position="76"/>
    </location>
</feature>
<dbReference type="RefSeq" id="WP_133812936.1">
    <property type="nucleotide sequence ID" value="NZ_CAWPIF010000022.1"/>
</dbReference>
<keyword evidence="5 13" id="KW-1003">Cell membrane</keyword>
<dbReference type="InterPro" id="IPR037682">
    <property type="entry name" value="TonB_C"/>
</dbReference>
<comment type="function">
    <text evidence="13">Interacts with outer membrane receptor proteins that carry out high-affinity binding and energy dependent uptake into the periplasmic space of specific substrates. It could act to transduce energy from the cytoplasmic membrane to specific energy-requiring processes in the outer membrane, resulting in the release into the periplasm of ligands bound by these outer membrane proteins.</text>
</comment>
<dbReference type="NCBIfam" id="TIGR01352">
    <property type="entry name" value="tonB_Cterm"/>
    <property type="match status" value="1"/>
</dbReference>
<evidence type="ECO:0000256" key="4">
    <source>
        <dbReference type="ARBA" id="ARBA00022448"/>
    </source>
</evidence>
<proteinExistence type="inferred from homology"/>
<organism evidence="16 17">
    <name type="scientific">Photorhabdus tasmaniensis</name>
    <dbReference type="NCBI Taxonomy" id="1004159"/>
    <lineage>
        <taxon>Bacteria</taxon>
        <taxon>Pseudomonadati</taxon>
        <taxon>Pseudomonadota</taxon>
        <taxon>Gammaproteobacteria</taxon>
        <taxon>Enterobacterales</taxon>
        <taxon>Morganellaceae</taxon>
        <taxon>Photorhabdus</taxon>
    </lineage>
</organism>
<dbReference type="Proteomes" id="UP000697802">
    <property type="component" value="Unassembled WGS sequence"/>
</dbReference>
<evidence type="ECO:0000256" key="10">
    <source>
        <dbReference type="ARBA" id="ARBA00022989"/>
    </source>
</evidence>
<dbReference type="InterPro" id="IPR051045">
    <property type="entry name" value="TonB-dependent_transducer"/>
</dbReference>
<evidence type="ECO:0000256" key="6">
    <source>
        <dbReference type="ARBA" id="ARBA00022519"/>
    </source>
</evidence>
<comment type="caution">
    <text evidence="16">The sequence shown here is derived from an EMBL/GenBank/DDBJ whole genome shotgun (WGS) entry which is preliminary data.</text>
</comment>
<dbReference type="PRINTS" id="PR01374">
    <property type="entry name" value="TONBPROTEIN"/>
</dbReference>
<reference evidence="16 17" key="1">
    <citation type="submission" date="2018-02" db="EMBL/GenBank/DDBJ databases">
        <authorList>
            <person name="Machado R.A."/>
        </authorList>
    </citation>
    <scope>NUCLEOTIDE SEQUENCE [LARGE SCALE GENOMIC DNA]</scope>
    <source>
        <strain evidence="16 17">T327</strain>
    </source>
</reference>
<dbReference type="InterPro" id="IPR006260">
    <property type="entry name" value="TonB/TolA_C"/>
</dbReference>
<name>A0ABX0GI50_9GAMM</name>
<feature type="compositionally biased region" description="Polar residues" evidence="14">
    <location>
        <begin position="122"/>
        <end position="141"/>
    </location>
</feature>
<keyword evidence="8" id="KW-0677">Repeat</keyword>
<dbReference type="EMBL" id="PUJU01000022">
    <property type="protein sequence ID" value="NHB88469.1"/>
    <property type="molecule type" value="Genomic_DNA"/>
</dbReference>
<dbReference type="PROSITE" id="PS52015">
    <property type="entry name" value="TONB_CTD"/>
    <property type="match status" value="1"/>
</dbReference>
<evidence type="ECO:0000256" key="13">
    <source>
        <dbReference type="RuleBase" id="RU362123"/>
    </source>
</evidence>
<feature type="domain" description="TonB C-terminal" evidence="15">
    <location>
        <begin position="137"/>
        <end position="226"/>
    </location>
</feature>
<evidence type="ECO:0000256" key="8">
    <source>
        <dbReference type="ARBA" id="ARBA00022737"/>
    </source>
</evidence>
<comment type="subunit">
    <text evidence="12">Homodimer. Forms a complex with the accessory proteins ExbB and ExbD.</text>
</comment>
<dbReference type="Pfam" id="PF03544">
    <property type="entry name" value="TonB_C"/>
    <property type="match status" value="1"/>
</dbReference>
<evidence type="ECO:0000256" key="7">
    <source>
        <dbReference type="ARBA" id="ARBA00022692"/>
    </source>
</evidence>
<keyword evidence="4 13" id="KW-0813">Transport</keyword>
<dbReference type="NCBIfam" id="NF008082">
    <property type="entry name" value="PRK10819.1-3"/>
    <property type="match status" value="1"/>
</dbReference>
<evidence type="ECO:0000256" key="11">
    <source>
        <dbReference type="ARBA" id="ARBA00023136"/>
    </source>
</evidence>
<keyword evidence="6 13" id="KW-0997">Cell inner membrane</keyword>
<keyword evidence="7" id="KW-0812">Transmembrane</keyword>
<evidence type="ECO:0000256" key="2">
    <source>
        <dbReference type="ARBA" id="ARBA00006555"/>
    </source>
</evidence>
<gene>
    <name evidence="16" type="ORF">C5471_12410</name>
</gene>
<comment type="subcellular location">
    <subcellularLocation>
        <location evidence="1 13">Cell inner membrane</location>
        <topology evidence="1 13">Single-pass membrane protein</topology>
        <orientation evidence="1 13">Periplasmic side</orientation>
    </subcellularLocation>
</comment>
<keyword evidence="11" id="KW-0472">Membrane</keyword>